<evidence type="ECO:0000313" key="3">
    <source>
        <dbReference type="Proteomes" id="UP001156870"/>
    </source>
</evidence>
<dbReference type="AlphaFoldDB" id="A0AA37TAM0"/>
<evidence type="ECO:0000256" key="1">
    <source>
        <dbReference type="SAM" id="Coils"/>
    </source>
</evidence>
<comment type="caution">
    <text evidence="2">The sequence shown here is derived from an EMBL/GenBank/DDBJ whole genome shotgun (WGS) entry which is preliminary data.</text>
</comment>
<dbReference type="RefSeq" id="WP_232593573.1">
    <property type="nucleotide sequence ID" value="NZ_BSPD01000062.1"/>
</dbReference>
<sequence>MKSDGKLARSLGTLDRKILIKTLEEEIQQLQKKIEALENENTKTLIADRGGLQCALAKRHRIFSALHSPPLKGH</sequence>
<protein>
    <submittedName>
        <fullName evidence="2">Uncharacterized protein</fullName>
    </submittedName>
</protein>
<gene>
    <name evidence="2" type="ORF">GCM10007877_26100</name>
</gene>
<accession>A0AA37TAM0</accession>
<keyword evidence="3" id="KW-1185">Reference proteome</keyword>
<reference evidence="2 3" key="1">
    <citation type="journal article" date="2014" name="Int. J. Syst. Evol. Microbiol.">
        <title>Complete genome sequence of Corynebacterium casei LMG S-19264T (=DSM 44701T), isolated from a smear-ripened cheese.</title>
        <authorList>
            <consortium name="US DOE Joint Genome Institute (JGI-PGF)"/>
            <person name="Walter F."/>
            <person name="Albersmeier A."/>
            <person name="Kalinowski J."/>
            <person name="Ruckert C."/>
        </authorList>
    </citation>
    <scope>NUCLEOTIDE SEQUENCE [LARGE SCALE GENOMIC DNA]</scope>
    <source>
        <strain evidence="2 3">NBRC 110095</strain>
    </source>
</reference>
<dbReference type="EMBL" id="BSPD01000062">
    <property type="protein sequence ID" value="GLS26891.1"/>
    <property type="molecule type" value="Genomic_DNA"/>
</dbReference>
<organism evidence="2 3">
    <name type="scientific">Marinibactrum halimedae</name>
    <dbReference type="NCBI Taxonomy" id="1444977"/>
    <lineage>
        <taxon>Bacteria</taxon>
        <taxon>Pseudomonadati</taxon>
        <taxon>Pseudomonadota</taxon>
        <taxon>Gammaproteobacteria</taxon>
        <taxon>Cellvibrionales</taxon>
        <taxon>Cellvibrionaceae</taxon>
        <taxon>Marinibactrum</taxon>
    </lineage>
</organism>
<dbReference type="Proteomes" id="UP001156870">
    <property type="component" value="Unassembled WGS sequence"/>
</dbReference>
<evidence type="ECO:0000313" key="2">
    <source>
        <dbReference type="EMBL" id="GLS26891.1"/>
    </source>
</evidence>
<feature type="coiled-coil region" evidence="1">
    <location>
        <begin position="20"/>
        <end position="47"/>
    </location>
</feature>
<keyword evidence="1" id="KW-0175">Coiled coil</keyword>
<name>A0AA37TAM0_9GAMM</name>
<proteinExistence type="predicted"/>